<keyword evidence="5" id="KW-1185">Reference proteome</keyword>
<name>S9S0B4_9RHOB</name>
<protein>
    <recommendedName>
        <fullName evidence="3">SPOR domain-containing protein</fullName>
    </recommendedName>
</protein>
<accession>S9S0B4</accession>
<dbReference type="eggNOG" id="COG3087">
    <property type="taxonomic scope" value="Bacteria"/>
</dbReference>
<dbReference type="EMBL" id="APVH01000015">
    <property type="protein sequence ID" value="EPX83650.1"/>
    <property type="molecule type" value="Genomic_DNA"/>
</dbReference>
<reference evidence="5" key="1">
    <citation type="journal article" date="2014" name="Stand. Genomic Sci.">
        <title>Genome sequence of the exopolysaccharide-producing Salipiger mucosus type strain (DSM 16094(T)), a moderately halophilic member of the Roseobacter clade.</title>
        <authorList>
            <person name="Riedel T."/>
            <person name="Spring S."/>
            <person name="Fiebig A."/>
            <person name="Petersen J."/>
            <person name="Kyrpides N.C."/>
            <person name="Goker M."/>
            <person name="Klenk H.P."/>
        </authorList>
    </citation>
    <scope>NUCLEOTIDE SEQUENCE [LARGE SCALE GENOMIC DNA]</scope>
    <source>
        <strain evidence="5">DSM 16094</strain>
    </source>
</reference>
<dbReference type="InterPro" id="IPR036680">
    <property type="entry name" value="SPOR-like_sf"/>
</dbReference>
<dbReference type="GO" id="GO:0042834">
    <property type="term" value="F:peptidoglycan binding"/>
    <property type="evidence" value="ECO:0007669"/>
    <property type="project" value="InterPro"/>
</dbReference>
<proteinExistence type="predicted"/>
<dbReference type="RefSeq" id="WP_020040324.1">
    <property type="nucleotide sequence ID" value="NZ_KE557274.1"/>
</dbReference>
<feature type="transmembrane region" description="Helical" evidence="2">
    <location>
        <begin position="24"/>
        <end position="42"/>
    </location>
</feature>
<dbReference type="Pfam" id="PF05036">
    <property type="entry name" value="SPOR"/>
    <property type="match status" value="1"/>
</dbReference>
<keyword evidence="2" id="KW-0472">Membrane</keyword>
<evidence type="ECO:0000313" key="4">
    <source>
        <dbReference type="EMBL" id="EPX83650.1"/>
    </source>
</evidence>
<keyword evidence="2" id="KW-0812">Transmembrane</keyword>
<feature type="region of interest" description="Disordered" evidence="1">
    <location>
        <begin position="107"/>
        <end position="174"/>
    </location>
</feature>
<organism evidence="4 5">
    <name type="scientific">Salipiger mucosus DSM 16094</name>
    <dbReference type="NCBI Taxonomy" id="1123237"/>
    <lineage>
        <taxon>Bacteria</taxon>
        <taxon>Pseudomonadati</taxon>
        <taxon>Pseudomonadota</taxon>
        <taxon>Alphaproteobacteria</taxon>
        <taxon>Rhodobacterales</taxon>
        <taxon>Roseobacteraceae</taxon>
        <taxon>Salipiger</taxon>
    </lineage>
</organism>
<dbReference type="PROSITE" id="PS51724">
    <property type="entry name" value="SPOR"/>
    <property type="match status" value="1"/>
</dbReference>
<feature type="region of interest" description="Disordered" evidence="1">
    <location>
        <begin position="188"/>
        <end position="224"/>
    </location>
</feature>
<dbReference type="HOGENOM" id="CLU_047702_0_0_5"/>
<dbReference type="Proteomes" id="UP000015347">
    <property type="component" value="Unassembled WGS sequence"/>
</dbReference>
<evidence type="ECO:0000256" key="1">
    <source>
        <dbReference type="SAM" id="MobiDB-lite"/>
    </source>
</evidence>
<dbReference type="AlphaFoldDB" id="S9S0B4"/>
<evidence type="ECO:0000313" key="5">
    <source>
        <dbReference type="Proteomes" id="UP000015347"/>
    </source>
</evidence>
<gene>
    <name evidence="4" type="ORF">Salmuc_02259</name>
</gene>
<feature type="domain" description="SPOR" evidence="3">
    <location>
        <begin position="263"/>
        <end position="348"/>
    </location>
</feature>
<evidence type="ECO:0000259" key="3">
    <source>
        <dbReference type="PROSITE" id="PS51724"/>
    </source>
</evidence>
<dbReference type="InterPro" id="IPR007730">
    <property type="entry name" value="SPOR-like_dom"/>
</dbReference>
<sequence>MADFTYDGPVEAPTGRRLANMANWLGAAVSLALMVGVGIWGYRLVMRDVTGIPVVQAMEGPMRVAPEDPGGRLADHQGLAVNDVAGTGTATPVPDRLLLAPQTAGLSDEDVPQANLPEAEPRPSDKISPAVVAPVEQPELASSEEGAATSEDVTEETEDRAAAAAKSASVEDGVDPIQALADQIAADAKPLSDLEPGEDTPVKTELSGAEDDATEDTGPAPAGALVRSLRPAVRPQGLRTATLAAVPETPEAPSGPSEIDPDTLEAGTRLAQLGAYDSPETARAEWARFATRFGDYMEDKDMVIERASSGGRVFYRLRAHGFDDLSDARRFCAAFVAENADCIPVATR</sequence>
<evidence type="ECO:0000256" key="2">
    <source>
        <dbReference type="SAM" id="Phobius"/>
    </source>
</evidence>
<dbReference type="Gene3D" id="3.30.70.1070">
    <property type="entry name" value="Sporulation related repeat"/>
    <property type="match status" value="1"/>
</dbReference>
<comment type="caution">
    <text evidence="4">The sequence shown here is derived from an EMBL/GenBank/DDBJ whole genome shotgun (WGS) entry which is preliminary data.</text>
</comment>
<feature type="compositionally biased region" description="Low complexity" evidence="1">
    <location>
        <begin position="162"/>
        <end position="174"/>
    </location>
</feature>
<keyword evidence="2" id="KW-1133">Transmembrane helix</keyword>
<dbReference type="STRING" id="1123237.Salmuc_02259"/>